<keyword evidence="3" id="KW-0408">Iron</keyword>
<reference evidence="6 7" key="1">
    <citation type="submission" date="2016-09" db="EMBL/GenBank/DDBJ databases">
        <title>Aspergillus awamori IFM 58123T.</title>
        <authorList>
            <person name="Kusuya Y."/>
            <person name="Shimizu M."/>
            <person name="Takahashi H."/>
            <person name="Yaguchi T."/>
        </authorList>
    </citation>
    <scope>NUCLEOTIDE SEQUENCE [LARGE SCALE GENOMIC DNA]</scope>
    <source>
        <strain evidence="6 7">IFM 58123</strain>
    </source>
</reference>
<organism evidence="6 7">
    <name type="scientific">Aspergillus awamori</name>
    <name type="common">Black koji mold</name>
    <dbReference type="NCBI Taxonomy" id="105351"/>
    <lineage>
        <taxon>Eukaryota</taxon>
        <taxon>Fungi</taxon>
        <taxon>Dikarya</taxon>
        <taxon>Ascomycota</taxon>
        <taxon>Pezizomycotina</taxon>
        <taxon>Eurotiomycetes</taxon>
        <taxon>Eurotiomycetidae</taxon>
        <taxon>Eurotiales</taxon>
        <taxon>Aspergillaceae</taxon>
        <taxon>Aspergillus</taxon>
    </lineage>
</organism>
<evidence type="ECO:0000256" key="2">
    <source>
        <dbReference type="ARBA" id="ARBA00023002"/>
    </source>
</evidence>
<evidence type="ECO:0000256" key="1">
    <source>
        <dbReference type="ARBA" id="ARBA00022723"/>
    </source>
</evidence>
<dbReference type="CDD" id="cd01709">
    <property type="entry name" value="RT_like_1"/>
    <property type="match status" value="1"/>
</dbReference>
<feature type="region of interest" description="Disordered" evidence="4">
    <location>
        <begin position="1139"/>
        <end position="1169"/>
    </location>
</feature>
<gene>
    <name evidence="6" type="ORF">AAWM_05652</name>
</gene>
<proteinExistence type="predicted"/>
<dbReference type="PANTHER" id="PTHR37015">
    <property type="entry name" value="REVERSE TRANSCRIPTASE DOMAIN-CONTAINING PROTEIN"/>
    <property type="match status" value="1"/>
</dbReference>
<keyword evidence="5" id="KW-0732">Signal</keyword>
<name>A0A401KUA4_ASPAW</name>
<sequence length="1470" mass="166310">MASLIVVIAQLTVLTLASRMVYLCYFHPLAPYPGPFWARCTNLWRFFTFMTGRLHLAEQQLHQKFGPVVRVAPNWLSFSSLEDFDAIYGFNKSVEKGDFYAFGRSPSQREASIFSTKSDTIHRHKKRKVLGPALSSSKVARYEPVIEEHVAILLARLEASRQPAGTAIATANVAPLISRFTLDTMLEILFGSAIASNPYTDSAAAGAICSQLRKMTKRAWSYSLWPIYGRIMNSWAINYLLRSLFYNGDGAQTGMTGLAAAVHRAIMRDPQHAMQSPKPGIVKSWLEVPVDDVNRMRQPEVLAEAMNMVFAGPGSMAAALTAIVYHLGSEEGQVWQDKIRRKGAVSSQSITAATIPLELQAVMKEAMRFQGVFPTAFPRVIMSSAERVIPSLSTPLPVGTTVSANTYVLSRSREIWGDDADQWIPERWIGDAEHRRQMETKFVAFSKGPRGCVGKDLALIVLAKAVMGLILQWQIRSNSDDCPQRRRWLPMMTRSARRDPFLEGRGPFLEPTMSTPWHSVGLGSLMTNSVAATSSSPSLDYSLLGPLKARSPPPHFEEMLSGGALPQTLGSITATKIKELSKQRTLFEKRRAEIVQAAEDAPSLRSKAQVLLEGVTKLKGFPNDALDQEDLDTDDSSNEESAVVDQTERATHANIRRFLLQSKYDPSVSDRSLKGWIAQLEKELSYLELRHKHADFYSELVTEWLRDFEEVAASGSATDEDGSQEMAFENIGRSEMHEQRATWESLVFTEADVDGAAIKAYLDSLFKATTPSQQALKQLREAVRTFGNDFASKKSWLEVSDLKWVSDSLLKSDLLTKEKMAVLKEFMRNPAVAQEVADVLNMRLASLDNWSWPAEGIPVEMRRQLNGKYRVFMDEDLLDGLMLEYLGLKWSVTFQSAFTSFLNTPAWKFLREQISRREMSRRSRFTGTNAKGFGTTSVNDHRKETYKQDYFMSLLPSSVDANMNPYGEDTELDNAKKNPLETKHSLLHLLITESLLYTSLHGRFTAIRSDFKWFGPSLSHTTILVVLEYFGVPQLWLDFFHKFLRTPVTFVHDGSGASRRIRNRGIPMSHALSTCFGEAVLFCMDFAVNQSTDGAYLYRLHDDFWFWGHEETCVKAWATMEEFTKVMGLEINEEKTGTVRLKGKDVEDQQSRPSGSQEKEESDPLPGGDIRWGFLKLDPSEGRFVIDQEQVDSHIAELQRQLSSCKSVFSWVQAWNSYFGRFFANNFAKPAMCFGRSHIDMAISTLSRIERTLFPETSSGVTDYLRHVIADRFGVEDLPEGFFYFPVEFGGLELLNPYIPFLAMRENIKATPKGRLHKAFVQYEVEYHDCKRRFDEGTSAEPSTSLRTEVDDDLADMTLEEYTRYSETYSRPLLEAYTELIRVPKEISISLTPELHRNQMSLDESVTKDTSGRKAISDMWYSMSAYWQWTAELYQEEMVKTYGNLAAVNRESMPVGVVKTLKEGKLRWQS</sequence>
<evidence type="ECO:0000256" key="4">
    <source>
        <dbReference type="SAM" id="MobiDB-lite"/>
    </source>
</evidence>
<evidence type="ECO:0000313" key="7">
    <source>
        <dbReference type="Proteomes" id="UP000286921"/>
    </source>
</evidence>
<dbReference type="GO" id="GO:0016705">
    <property type="term" value="F:oxidoreductase activity, acting on paired donors, with incorporation or reduction of molecular oxygen"/>
    <property type="evidence" value="ECO:0007669"/>
    <property type="project" value="InterPro"/>
</dbReference>
<dbReference type="STRING" id="105351.A0A401KUA4"/>
<dbReference type="InterPro" id="IPR001128">
    <property type="entry name" value="Cyt_P450"/>
</dbReference>
<keyword evidence="2" id="KW-0560">Oxidoreductase</keyword>
<dbReference type="GO" id="GO:0005506">
    <property type="term" value="F:iron ion binding"/>
    <property type="evidence" value="ECO:0007669"/>
    <property type="project" value="InterPro"/>
</dbReference>
<protein>
    <submittedName>
        <fullName evidence="6">Pisatin demethylase</fullName>
    </submittedName>
</protein>
<keyword evidence="6" id="KW-0489">Methyltransferase</keyword>
<dbReference type="GO" id="GO:0004497">
    <property type="term" value="F:monooxygenase activity"/>
    <property type="evidence" value="ECO:0007669"/>
    <property type="project" value="InterPro"/>
</dbReference>
<dbReference type="InterPro" id="IPR017972">
    <property type="entry name" value="Cyt_P450_CS"/>
</dbReference>
<dbReference type="PANTHER" id="PTHR37015:SF2">
    <property type="entry name" value="REVERSE TRANSCRIPTASE DOMAIN-CONTAINING PROTEIN"/>
    <property type="match status" value="1"/>
</dbReference>
<feature type="compositionally biased region" description="Basic and acidic residues" evidence="4">
    <location>
        <begin position="1139"/>
        <end position="1150"/>
    </location>
</feature>
<accession>A0A401KUA4</accession>
<dbReference type="InterPro" id="IPR036396">
    <property type="entry name" value="Cyt_P450_sf"/>
</dbReference>
<dbReference type="GO" id="GO:0008168">
    <property type="term" value="F:methyltransferase activity"/>
    <property type="evidence" value="ECO:0007669"/>
    <property type="project" value="UniProtKB-KW"/>
</dbReference>
<keyword evidence="7" id="KW-1185">Reference proteome</keyword>
<keyword evidence="6" id="KW-0808">Transferase</keyword>
<evidence type="ECO:0000256" key="5">
    <source>
        <dbReference type="SAM" id="SignalP"/>
    </source>
</evidence>
<feature type="signal peptide" evidence="5">
    <location>
        <begin position="1"/>
        <end position="17"/>
    </location>
</feature>
<evidence type="ECO:0000256" key="3">
    <source>
        <dbReference type="ARBA" id="ARBA00023004"/>
    </source>
</evidence>
<feature type="compositionally biased region" description="Acidic residues" evidence="4">
    <location>
        <begin position="626"/>
        <end position="638"/>
    </location>
</feature>
<dbReference type="GO" id="GO:0020037">
    <property type="term" value="F:heme binding"/>
    <property type="evidence" value="ECO:0007669"/>
    <property type="project" value="InterPro"/>
</dbReference>
<dbReference type="Gene3D" id="1.10.630.10">
    <property type="entry name" value="Cytochrome P450"/>
    <property type="match status" value="1"/>
</dbReference>
<dbReference type="GO" id="GO:0032259">
    <property type="term" value="P:methylation"/>
    <property type="evidence" value="ECO:0007669"/>
    <property type="project" value="UniProtKB-KW"/>
</dbReference>
<evidence type="ECO:0000313" key="6">
    <source>
        <dbReference type="EMBL" id="GCB22767.1"/>
    </source>
</evidence>
<dbReference type="Pfam" id="PF00067">
    <property type="entry name" value="p450"/>
    <property type="match status" value="1"/>
</dbReference>
<feature type="region of interest" description="Disordered" evidence="4">
    <location>
        <begin position="623"/>
        <end position="647"/>
    </location>
</feature>
<comment type="caution">
    <text evidence="6">The sequence shown here is derived from an EMBL/GenBank/DDBJ whole genome shotgun (WGS) entry which is preliminary data.</text>
</comment>
<dbReference type="Proteomes" id="UP000286921">
    <property type="component" value="Unassembled WGS sequence"/>
</dbReference>
<dbReference type="SUPFAM" id="SSF48264">
    <property type="entry name" value="Cytochrome P450"/>
    <property type="match status" value="1"/>
</dbReference>
<dbReference type="EMBL" id="BDHI01000014">
    <property type="protein sequence ID" value="GCB22767.1"/>
    <property type="molecule type" value="Genomic_DNA"/>
</dbReference>
<feature type="chain" id="PRO_5019268324" evidence="5">
    <location>
        <begin position="18"/>
        <end position="1470"/>
    </location>
</feature>
<keyword evidence="1" id="KW-0479">Metal-binding</keyword>
<dbReference type="PROSITE" id="PS00086">
    <property type="entry name" value="CYTOCHROME_P450"/>
    <property type="match status" value="1"/>
</dbReference>